<gene>
    <name evidence="1" type="ORF">Dxin01_00298</name>
</gene>
<evidence type="ECO:0000313" key="1">
    <source>
        <dbReference type="EMBL" id="GAA5500577.1"/>
    </source>
</evidence>
<dbReference type="Proteomes" id="UP001458946">
    <property type="component" value="Unassembled WGS sequence"/>
</dbReference>
<dbReference type="EMBL" id="BAABRN010000002">
    <property type="protein sequence ID" value="GAA5500577.1"/>
    <property type="molecule type" value="Genomic_DNA"/>
</dbReference>
<evidence type="ECO:0000313" key="2">
    <source>
        <dbReference type="Proteomes" id="UP001458946"/>
    </source>
</evidence>
<protein>
    <submittedName>
        <fullName evidence="1">Uncharacterized protein</fullName>
    </submittedName>
</protein>
<sequence length="241" mass="25638">MNAVSHLLGRLAAAEAQAHARFSATPQQFGPLLAVWAGPESPLSTAWHAGTGLPSAADWQACEDFFAAQGHGCTVHLLSHAAPELLPSLLERGYGLSYVLHAYGHDLQVLPPLGRPQITELPDAEADAWANISARGFGPEAEAVMRQVSRAAGTRRLVAWQAGQPAASAAVSLVNGVAAFLARLLLPNFALRACRRRCWLTVCIWPKLRGPTAPVFLLRLRRVASAMCSGPDSVWQGCASP</sequence>
<keyword evidence="2" id="KW-1185">Reference proteome</keyword>
<name>A0ABP9V5L6_9DEIO</name>
<reference evidence="1 2" key="1">
    <citation type="submission" date="2024-02" db="EMBL/GenBank/DDBJ databases">
        <title>Deinococcus xinjiangensis NBRC 107630.</title>
        <authorList>
            <person name="Ichikawa N."/>
            <person name="Katano-Makiyama Y."/>
            <person name="Hidaka K."/>
        </authorList>
    </citation>
    <scope>NUCLEOTIDE SEQUENCE [LARGE SCALE GENOMIC DNA]</scope>
    <source>
        <strain evidence="1 2">NBRC 107630</strain>
    </source>
</reference>
<comment type="caution">
    <text evidence="1">The sequence shown here is derived from an EMBL/GenBank/DDBJ whole genome shotgun (WGS) entry which is preliminary data.</text>
</comment>
<organism evidence="1 2">
    <name type="scientific">Deinococcus xinjiangensis</name>
    <dbReference type="NCBI Taxonomy" id="457454"/>
    <lineage>
        <taxon>Bacteria</taxon>
        <taxon>Thermotogati</taxon>
        <taxon>Deinococcota</taxon>
        <taxon>Deinococci</taxon>
        <taxon>Deinococcales</taxon>
        <taxon>Deinococcaceae</taxon>
        <taxon>Deinococcus</taxon>
    </lineage>
</organism>
<proteinExistence type="predicted"/>
<dbReference type="Gene3D" id="3.40.630.30">
    <property type="match status" value="1"/>
</dbReference>
<dbReference type="RefSeq" id="WP_353540559.1">
    <property type="nucleotide sequence ID" value="NZ_BAABRN010000002.1"/>
</dbReference>
<accession>A0ABP9V5L6</accession>